<accession>A0A075I2G9</accession>
<dbReference type="Gene3D" id="3.40.630.30">
    <property type="match status" value="1"/>
</dbReference>
<dbReference type="SUPFAM" id="SSF55729">
    <property type="entry name" value="Acyl-CoA N-acyltransferases (Nat)"/>
    <property type="match status" value="1"/>
</dbReference>
<dbReference type="EMBL" id="KF901204">
    <property type="protein sequence ID" value="AIF22134.1"/>
    <property type="molecule type" value="Genomic_DNA"/>
</dbReference>
<dbReference type="GO" id="GO:0016747">
    <property type="term" value="F:acyltransferase activity, transferring groups other than amino-acyl groups"/>
    <property type="evidence" value="ECO:0007669"/>
    <property type="project" value="InterPro"/>
</dbReference>
<proteinExistence type="predicted"/>
<keyword evidence="1" id="KW-1133">Transmembrane helix</keyword>
<sequence length="169" mass="19857">MISRATYWAMLKWTWHQYHPMEDIVWLKQMFRQELDLHPPSLAKIGENSILIHDEAGSPIAHAALSNRWSSSEINSVVVDPNHRGRGLTHKLLEQFGGGRLFSYTRDVRLQSTLLKAGFEQRLYPGVLTLLNIGISRIAMFFWMIVALEFRRIFHQFRHLLNYKLFIRP</sequence>
<dbReference type="InterPro" id="IPR016181">
    <property type="entry name" value="Acyl_CoA_acyltransferase"/>
</dbReference>
<dbReference type="PROSITE" id="PS51186">
    <property type="entry name" value="GNAT"/>
    <property type="match status" value="1"/>
</dbReference>
<dbReference type="AlphaFoldDB" id="A0A075I2G9"/>
<name>A0A075I2G9_9EURY</name>
<evidence type="ECO:0000313" key="3">
    <source>
        <dbReference type="EMBL" id="AIF22134.1"/>
    </source>
</evidence>
<organism evidence="3">
    <name type="scientific">uncultured marine group II/III euryarchaeote SAT1000_07_H02</name>
    <dbReference type="NCBI Taxonomy" id="1456555"/>
    <lineage>
        <taxon>Archaea</taxon>
        <taxon>Methanobacteriati</taxon>
        <taxon>Methanobacteriota</taxon>
        <taxon>environmental samples</taxon>
    </lineage>
</organism>
<dbReference type="CDD" id="cd04301">
    <property type="entry name" value="NAT_SF"/>
    <property type="match status" value="1"/>
</dbReference>
<keyword evidence="1" id="KW-0812">Transmembrane</keyword>
<feature type="domain" description="N-acetyltransferase" evidence="2">
    <location>
        <begin position="5"/>
        <end position="149"/>
    </location>
</feature>
<dbReference type="InterPro" id="IPR000182">
    <property type="entry name" value="GNAT_dom"/>
</dbReference>
<evidence type="ECO:0000259" key="2">
    <source>
        <dbReference type="PROSITE" id="PS51186"/>
    </source>
</evidence>
<evidence type="ECO:0000256" key="1">
    <source>
        <dbReference type="SAM" id="Phobius"/>
    </source>
</evidence>
<feature type="transmembrane region" description="Helical" evidence="1">
    <location>
        <begin position="123"/>
        <end position="148"/>
    </location>
</feature>
<reference evidence="3" key="1">
    <citation type="journal article" date="2014" name="Genome Biol. Evol.">
        <title>Pangenome evidence for extensive interdomain horizontal transfer affecting lineage core and shell genes in uncultured planktonic thaumarchaeota and euryarchaeota.</title>
        <authorList>
            <person name="Deschamps P."/>
            <person name="Zivanovic Y."/>
            <person name="Moreira D."/>
            <person name="Rodriguez-Valera F."/>
            <person name="Lopez-Garcia P."/>
        </authorList>
    </citation>
    <scope>NUCLEOTIDE SEQUENCE</scope>
</reference>
<dbReference type="Pfam" id="PF00583">
    <property type="entry name" value="Acetyltransf_1"/>
    <property type="match status" value="1"/>
</dbReference>
<protein>
    <recommendedName>
        <fullName evidence="2">N-acetyltransferase domain-containing protein</fullName>
    </recommendedName>
</protein>
<keyword evidence="1" id="KW-0472">Membrane</keyword>